<dbReference type="EMBL" id="JBHTHR010000360">
    <property type="protein sequence ID" value="MFD0802059.1"/>
    <property type="molecule type" value="Genomic_DNA"/>
</dbReference>
<protein>
    <submittedName>
        <fullName evidence="1">HAD family hydrolase</fullName>
    </submittedName>
</protein>
<name>A0ABW3BG53_9ACTN</name>
<evidence type="ECO:0000313" key="1">
    <source>
        <dbReference type="EMBL" id="MFD0802059.1"/>
    </source>
</evidence>
<dbReference type="InterPro" id="IPR023214">
    <property type="entry name" value="HAD_sf"/>
</dbReference>
<dbReference type="CDD" id="cd02603">
    <property type="entry name" value="HAD_sEH-N_like"/>
    <property type="match status" value="1"/>
</dbReference>
<dbReference type="PANTHER" id="PTHR43611:SF3">
    <property type="entry name" value="FLAVIN MONONUCLEOTIDE HYDROLASE 1, CHLOROPLATIC"/>
    <property type="match status" value="1"/>
</dbReference>
<keyword evidence="1" id="KW-0378">Hydrolase</keyword>
<reference evidence="2" key="1">
    <citation type="journal article" date="2019" name="Int. J. Syst. Evol. Microbiol.">
        <title>The Global Catalogue of Microorganisms (GCM) 10K type strain sequencing project: providing services to taxonomists for standard genome sequencing and annotation.</title>
        <authorList>
            <consortium name="The Broad Institute Genomics Platform"/>
            <consortium name="The Broad Institute Genome Sequencing Center for Infectious Disease"/>
            <person name="Wu L."/>
            <person name="Ma J."/>
        </authorList>
    </citation>
    <scope>NUCLEOTIDE SEQUENCE [LARGE SCALE GENOMIC DNA]</scope>
    <source>
        <strain evidence="2">CCUG 63369</strain>
    </source>
</reference>
<gene>
    <name evidence="1" type="ORF">ACFQZU_12130</name>
</gene>
<dbReference type="PANTHER" id="PTHR43611">
    <property type="entry name" value="ALPHA-D-GLUCOSE 1-PHOSPHATE PHOSPHATASE"/>
    <property type="match status" value="1"/>
</dbReference>
<organism evidence="1 2">
    <name type="scientific">Streptomonospora algeriensis</name>
    <dbReference type="NCBI Taxonomy" id="995084"/>
    <lineage>
        <taxon>Bacteria</taxon>
        <taxon>Bacillati</taxon>
        <taxon>Actinomycetota</taxon>
        <taxon>Actinomycetes</taxon>
        <taxon>Streptosporangiales</taxon>
        <taxon>Nocardiopsidaceae</taxon>
        <taxon>Streptomonospora</taxon>
    </lineage>
</organism>
<dbReference type="Proteomes" id="UP001596956">
    <property type="component" value="Unassembled WGS sequence"/>
</dbReference>
<comment type="caution">
    <text evidence="1">The sequence shown here is derived from an EMBL/GenBank/DDBJ whole genome shotgun (WGS) entry which is preliminary data.</text>
</comment>
<dbReference type="InterPro" id="IPR006439">
    <property type="entry name" value="HAD-SF_hydro_IA"/>
</dbReference>
<dbReference type="SFLD" id="SFLDS00003">
    <property type="entry name" value="Haloacid_Dehalogenase"/>
    <property type="match status" value="1"/>
</dbReference>
<sequence>MGADSSGIDVVVFDYGDVISLSPAREDRAKMEELAGVPADGLWSAYWSERRAYDQGMGAAEYWSRVAARAGADWDPATLHGLWALDVGSWLHVRADTARVLGLLGQRGVRTALLSNAPSDISGALRNAPVMAGFDALFFSSELGVCKPEAEIYEHVLGELGTAPQRTAFIDDREENVLAAERLGIAAHHYSGDEGMVSFLTGHGLLEAPGSPAAPAVRP</sequence>
<dbReference type="InterPro" id="IPR036412">
    <property type="entry name" value="HAD-like_sf"/>
</dbReference>
<dbReference type="SUPFAM" id="SSF56784">
    <property type="entry name" value="HAD-like"/>
    <property type="match status" value="1"/>
</dbReference>
<dbReference type="PRINTS" id="PR00413">
    <property type="entry name" value="HADHALOGNASE"/>
</dbReference>
<dbReference type="Gene3D" id="3.40.50.1000">
    <property type="entry name" value="HAD superfamily/HAD-like"/>
    <property type="match status" value="1"/>
</dbReference>
<accession>A0ABW3BG53</accession>
<dbReference type="GO" id="GO:0016787">
    <property type="term" value="F:hydrolase activity"/>
    <property type="evidence" value="ECO:0007669"/>
    <property type="project" value="UniProtKB-KW"/>
</dbReference>
<dbReference type="NCBIfam" id="TIGR01509">
    <property type="entry name" value="HAD-SF-IA-v3"/>
    <property type="match status" value="1"/>
</dbReference>
<keyword evidence="2" id="KW-1185">Reference proteome</keyword>
<dbReference type="Pfam" id="PF00702">
    <property type="entry name" value="Hydrolase"/>
    <property type="match status" value="1"/>
</dbReference>
<proteinExistence type="predicted"/>
<dbReference type="SFLD" id="SFLDG01129">
    <property type="entry name" value="C1.5:_HAD__Beta-PGM__Phosphata"/>
    <property type="match status" value="1"/>
</dbReference>
<evidence type="ECO:0000313" key="2">
    <source>
        <dbReference type="Proteomes" id="UP001596956"/>
    </source>
</evidence>